<evidence type="ECO:0000256" key="3">
    <source>
        <dbReference type="ARBA" id="ARBA00022448"/>
    </source>
</evidence>
<name>A0A7R8H1I9_LEPSM</name>
<proteinExistence type="inferred from homology"/>
<dbReference type="EMBL" id="HG994590">
    <property type="protein sequence ID" value="CAF2810306.1"/>
    <property type="molecule type" value="Genomic_DNA"/>
</dbReference>
<evidence type="ECO:0000256" key="7">
    <source>
        <dbReference type="ARBA" id="ARBA00023053"/>
    </source>
</evidence>
<evidence type="ECO:0000313" key="13">
    <source>
        <dbReference type="EMBL" id="CAF2810306.1"/>
    </source>
</evidence>
<organism evidence="13 14">
    <name type="scientific">Lepeophtheirus salmonis</name>
    <name type="common">Salmon louse</name>
    <name type="synonym">Caligus salmonis</name>
    <dbReference type="NCBI Taxonomy" id="72036"/>
    <lineage>
        <taxon>Eukaryota</taxon>
        <taxon>Metazoa</taxon>
        <taxon>Ecdysozoa</taxon>
        <taxon>Arthropoda</taxon>
        <taxon>Crustacea</taxon>
        <taxon>Multicrustacea</taxon>
        <taxon>Hexanauplia</taxon>
        <taxon>Copepoda</taxon>
        <taxon>Siphonostomatoida</taxon>
        <taxon>Caligidae</taxon>
        <taxon>Lepeophtheirus</taxon>
    </lineage>
</organism>
<keyword evidence="10 12" id="KW-0739">Sodium transport</keyword>
<reference evidence="13" key="1">
    <citation type="submission" date="2021-02" db="EMBL/GenBank/DDBJ databases">
        <authorList>
            <person name="Bekaert M."/>
        </authorList>
    </citation>
    <scope>NUCLEOTIDE SEQUENCE</scope>
    <source>
        <strain evidence="13">IoA-00</strain>
    </source>
</reference>
<protein>
    <submittedName>
        <fullName evidence="13">ASICN</fullName>
    </submittedName>
</protein>
<gene>
    <name evidence="13" type="ORF">LSAA_3394</name>
</gene>
<dbReference type="Pfam" id="PF00858">
    <property type="entry name" value="ASC"/>
    <property type="match status" value="1"/>
</dbReference>
<keyword evidence="4 12" id="KW-0894">Sodium channel</keyword>
<keyword evidence="6" id="KW-1133">Transmembrane helix</keyword>
<dbReference type="InterPro" id="IPR001873">
    <property type="entry name" value="ENaC"/>
</dbReference>
<dbReference type="Proteomes" id="UP000675881">
    <property type="component" value="Chromosome 11"/>
</dbReference>
<evidence type="ECO:0000256" key="9">
    <source>
        <dbReference type="ARBA" id="ARBA00023136"/>
    </source>
</evidence>
<evidence type="ECO:0000256" key="8">
    <source>
        <dbReference type="ARBA" id="ARBA00023065"/>
    </source>
</evidence>
<evidence type="ECO:0000256" key="4">
    <source>
        <dbReference type="ARBA" id="ARBA00022461"/>
    </source>
</evidence>
<keyword evidence="9" id="KW-0472">Membrane</keyword>
<keyword evidence="8 12" id="KW-0406">Ion transport</keyword>
<evidence type="ECO:0000256" key="1">
    <source>
        <dbReference type="ARBA" id="ARBA00004141"/>
    </source>
</evidence>
<keyword evidence="5 12" id="KW-0812">Transmembrane</keyword>
<evidence type="ECO:0000256" key="12">
    <source>
        <dbReference type="RuleBase" id="RU000679"/>
    </source>
</evidence>
<evidence type="ECO:0000313" key="14">
    <source>
        <dbReference type="Proteomes" id="UP000675881"/>
    </source>
</evidence>
<keyword evidence="11 12" id="KW-0407">Ion channel</keyword>
<keyword evidence="3 12" id="KW-0813">Transport</keyword>
<evidence type="ECO:0000256" key="6">
    <source>
        <dbReference type="ARBA" id="ARBA00022989"/>
    </source>
</evidence>
<dbReference type="OrthoDB" id="6021021at2759"/>
<evidence type="ECO:0000256" key="10">
    <source>
        <dbReference type="ARBA" id="ARBA00023201"/>
    </source>
</evidence>
<evidence type="ECO:0000256" key="11">
    <source>
        <dbReference type="ARBA" id="ARBA00023303"/>
    </source>
</evidence>
<comment type="similarity">
    <text evidence="2 12">Belongs to the amiloride-sensitive sodium channel (TC 1.A.6) family.</text>
</comment>
<accession>A0A7R8H1I9</accession>
<dbReference type="GO" id="GO:0016020">
    <property type="term" value="C:membrane"/>
    <property type="evidence" value="ECO:0007669"/>
    <property type="project" value="UniProtKB-SubCell"/>
</dbReference>
<evidence type="ECO:0000256" key="5">
    <source>
        <dbReference type="ARBA" id="ARBA00022692"/>
    </source>
</evidence>
<sequence length="243" mass="27764">MQLKNTLNPKTASVKQRLYKAFKSYSEVTTGHGIYYVFEQTGNIVTQITWILIIFLFIILGFLFCKEAYEDWQNNPVLTTLEITGLKVEEIDFPAITLCNQGNLKDIRHLKLIKTDLGLYCDSYDGVVFDITSMKDIQTIMDIQKIWNELNEFYVDLKIDEQELESYTSPYGISLRMNDTLGNCIAVNIKRTISFIRKKCSETLSLACISRKSCIAAVGMTQSLSWGYPCQITELVKQASLNI</sequence>
<evidence type="ECO:0000256" key="2">
    <source>
        <dbReference type="ARBA" id="ARBA00007193"/>
    </source>
</evidence>
<dbReference type="GO" id="GO:0005272">
    <property type="term" value="F:sodium channel activity"/>
    <property type="evidence" value="ECO:0007669"/>
    <property type="project" value="UniProtKB-KW"/>
</dbReference>
<keyword evidence="7" id="KW-0915">Sodium</keyword>
<keyword evidence="14" id="KW-1185">Reference proteome</keyword>
<comment type="subcellular location">
    <subcellularLocation>
        <location evidence="1">Membrane</location>
        <topology evidence="1">Multi-pass membrane protein</topology>
    </subcellularLocation>
</comment>
<dbReference type="AlphaFoldDB" id="A0A7R8H1I9"/>